<accession>A0ABY9K117</accession>
<sequence length="500" mass="53772">MLRSLYSGISGMKNFQTKLDVIGNNIANVNTTAFKKSRVTFQDLVSQQISGAISATGSQGGVNSQQVGLGSKIGSIDQIHTTGSTQTTGRQLDLSISGDGFFPVGAIQDLTKVNMDQKGQLGSNLISGSINRAVDLSYTRAGNFYLDENGYLVTSGGLYAIGQAGEKSVPTDATIDKSNEALTGILSFNQPFSDMYSSIQEVSERAEAYYDALVSYDEAYDRWEEAGFPNTGAIKNALDSSYNALETIHENLKTSVTDFNSNYDEFNQGVDSLNSVINTFNETSPIKDIITEITNSIEQLDENSINIPVSSNGVDNSFWNDINNLKNTLSSYGLDITDISNEVILFENKAQALQNPSWSGNLSDSPGLIQIPETAQSFSIGQDGTVTFVNSEGELKVAGRLVIANFANEGGLELSGNNLYRETVNSGTIDVEGNGIDLDEFTIPGEGGVGLISAGSLEMSNVDLSEEFTEMIVAQRGFQSNTKIISTSDEILQELVNLKR</sequence>
<dbReference type="InterPro" id="IPR010930">
    <property type="entry name" value="Flg_bb/hook_C_dom"/>
</dbReference>
<dbReference type="Pfam" id="PF06429">
    <property type="entry name" value="Flg_bbr_C"/>
    <property type="match status" value="1"/>
</dbReference>
<dbReference type="InterPro" id="IPR001444">
    <property type="entry name" value="Flag_bb_rod_N"/>
</dbReference>
<dbReference type="SUPFAM" id="SSF117143">
    <property type="entry name" value="Flagellar hook protein flgE"/>
    <property type="match status" value="1"/>
</dbReference>
<keyword evidence="7" id="KW-0966">Cell projection</keyword>
<dbReference type="InterPro" id="IPR020013">
    <property type="entry name" value="Flagellar_FlgE/F/G"/>
</dbReference>
<evidence type="ECO:0000313" key="8">
    <source>
        <dbReference type="Proteomes" id="UP001197974"/>
    </source>
</evidence>
<protein>
    <recommendedName>
        <fullName evidence="4">Flagellar hook protein FlgE</fullName>
    </recommendedName>
</protein>
<dbReference type="PROSITE" id="PS00588">
    <property type="entry name" value="FLAGELLA_BB_ROD"/>
    <property type="match status" value="1"/>
</dbReference>
<dbReference type="Pfam" id="PF00460">
    <property type="entry name" value="Flg_bb_rod"/>
    <property type="match status" value="1"/>
</dbReference>
<evidence type="ECO:0000256" key="3">
    <source>
        <dbReference type="ARBA" id="ARBA00023143"/>
    </source>
</evidence>
<dbReference type="InterPro" id="IPR019776">
    <property type="entry name" value="Flagellar_basal_body_rod_CS"/>
</dbReference>
<comment type="subcellular location">
    <subcellularLocation>
        <location evidence="1 4">Bacterial flagellum basal body</location>
    </subcellularLocation>
</comment>
<dbReference type="PANTHER" id="PTHR30435">
    <property type="entry name" value="FLAGELLAR PROTEIN"/>
    <property type="match status" value="1"/>
</dbReference>
<evidence type="ECO:0000256" key="1">
    <source>
        <dbReference type="ARBA" id="ARBA00004117"/>
    </source>
</evidence>
<reference evidence="7 8" key="1">
    <citation type="submission" date="2023-06" db="EMBL/GenBank/DDBJ databases">
        <title>Five Gram-positive bacteria isolated from mangrove sediments in Shenzhen, Guangdong, China.</title>
        <authorList>
            <person name="Yu S."/>
            <person name="Zheng W."/>
            <person name="Huang Y."/>
        </authorList>
    </citation>
    <scope>NUCLEOTIDE SEQUENCE [LARGE SCALE GENOMIC DNA]</scope>
    <source>
        <strain evidence="7 8">SaN35-3</strain>
    </source>
</reference>
<keyword evidence="8" id="KW-1185">Reference proteome</keyword>
<keyword evidence="7" id="KW-0282">Flagellum</keyword>
<dbReference type="InterPro" id="IPR037925">
    <property type="entry name" value="FlgE/F/G-like"/>
</dbReference>
<proteinExistence type="inferred from homology"/>
<dbReference type="RefSeq" id="WP_226538330.1">
    <property type="nucleotide sequence ID" value="NZ_CP129013.1"/>
</dbReference>
<name>A0ABY9K117_9BACI</name>
<organism evidence="7 8">
    <name type="scientific">Bacillus carboniphilus</name>
    <dbReference type="NCBI Taxonomy" id="86663"/>
    <lineage>
        <taxon>Bacteria</taxon>
        <taxon>Bacillati</taxon>
        <taxon>Bacillota</taxon>
        <taxon>Bacilli</taxon>
        <taxon>Bacillales</taxon>
        <taxon>Bacillaceae</taxon>
        <taxon>Bacillus</taxon>
    </lineage>
</organism>
<dbReference type="EMBL" id="CP129013">
    <property type="protein sequence ID" value="WLR43535.1"/>
    <property type="molecule type" value="Genomic_DNA"/>
</dbReference>
<evidence type="ECO:0000259" key="6">
    <source>
        <dbReference type="Pfam" id="PF06429"/>
    </source>
</evidence>
<evidence type="ECO:0000313" key="7">
    <source>
        <dbReference type="EMBL" id="WLR43535.1"/>
    </source>
</evidence>
<comment type="similarity">
    <text evidence="2 4">Belongs to the flagella basal body rod proteins family.</text>
</comment>
<keyword evidence="7" id="KW-0969">Cilium</keyword>
<dbReference type="PANTHER" id="PTHR30435:SF1">
    <property type="entry name" value="FLAGELLAR HOOK PROTEIN FLGE"/>
    <property type="match status" value="1"/>
</dbReference>
<dbReference type="NCBIfam" id="TIGR03506">
    <property type="entry name" value="FlgEFG_subfam"/>
    <property type="match status" value="2"/>
</dbReference>
<evidence type="ECO:0000256" key="4">
    <source>
        <dbReference type="RuleBase" id="RU362116"/>
    </source>
</evidence>
<dbReference type="Proteomes" id="UP001197974">
    <property type="component" value="Chromosome"/>
</dbReference>
<comment type="function">
    <text evidence="4">A flexible structure which links the flagellar filament to the drive apparatus in the basal body.</text>
</comment>
<evidence type="ECO:0000259" key="5">
    <source>
        <dbReference type="Pfam" id="PF00460"/>
    </source>
</evidence>
<gene>
    <name evidence="7" type="ORF">LC087_05055</name>
</gene>
<feature type="domain" description="Flagellar basal-body/hook protein C-terminal" evidence="6">
    <location>
        <begin position="454"/>
        <end position="498"/>
    </location>
</feature>
<feature type="domain" description="Flagellar basal body rod protein N-terminal" evidence="5">
    <location>
        <begin position="5"/>
        <end position="35"/>
    </location>
</feature>
<keyword evidence="3 4" id="KW-0975">Bacterial flagellum</keyword>
<evidence type="ECO:0000256" key="2">
    <source>
        <dbReference type="ARBA" id="ARBA00009677"/>
    </source>
</evidence>